<keyword evidence="3" id="KW-0575">Peroxidase</keyword>
<dbReference type="AlphaFoldDB" id="A0A8H6TDV3"/>
<feature type="transmembrane region" description="Helical" evidence="2">
    <location>
        <begin position="307"/>
        <end position="330"/>
    </location>
</feature>
<dbReference type="OrthoDB" id="3013353at2759"/>
<evidence type="ECO:0000313" key="3">
    <source>
        <dbReference type="EMBL" id="KAF7313975.1"/>
    </source>
</evidence>
<keyword evidence="2" id="KW-0812">Transmembrane</keyword>
<organism evidence="3 4">
    <name type="scientific">Mycena chlorophos</name>
    <name type="common">Agaric fungus</name>
    <name type="synonym">Agaricus chlorophos</name>
    <dbReference type="NCBI Taxonomy" id="658473"/>
    <lineage>
        <taxon>Eukaryota</taxon>
        <taxon>Fungi</taxon>
        <taxon>Dikarya</taxon>
        <taxon>Basidiomycota</taxon>
        <taxon>Agaricomycotina</taxon>
        <taxon>Agaricomycetes</taxon>
        <taxon>Agaricomycetidae</taxon>
        <taxon>Agaricales</taxon>
        <taxon>Marasmiineae</taxon>
        <taxon>Mycenaceae</taxon>
        <taxon>Mycena</taxon>
    </lineage>
</organism>
<sequence length="485" mass="52389">MGSQAPPVVRKRLVDDADQSIRYGGTRAWSVVGSSTLTAGNFGAVYGGSSHKTTENATMSFSFNGTSMEVWGTLAVKSVANVTDPTWDCLIDGIKIPYGGNESFPFPENNYPLCTQDAIVPGPHTLEIRVYSAGTPFFLDYLTYLPLPEDTFDSAVLLYNGTDPAVSYTDGWDTFGGENATDVHGAQVRVDFHGTSASMYGFVPNERPHNATWATYKVDQAKPVNFTLNGLSSDETQYNVLMFATPPLENTQHSLVVTYGGDNQHTPLVLQNFYVTNVSEPFFNLSSSTSASSSATSKPSARSHTPVGAIAGGVVAGVLVLIAIASFLLWRRRRRKAMEVPSTLPRPFLMGMTESDPSRPPRVFVSENRPAAQRRPFSGSSYPLSSTDYPSVIYADSRGPRSDVSRPLSSSDYPSILESRVAASRYADTLDDSSPLHHHPSSDIMSSRYGASAVSVSSVPPRETSSLAVNNSHTDIPTRSLNIPP</sequence>
<keyword evidence="3" id="KW-0560">Oxidoreductase</keyword>
<evidence type="ECO:0000256" key="2">
    <source>
        <dbReference type="SAM" id="Phobius"/>
    </source>
</evidence>
<keyword evidence="4" id="KW-1185">Reference proteome</keyword>
<keyword evidence="2" id="KW-1133">Transmembrane helix</keyword>
<evidence type="ECO:0000256" key="1">
    <source>
        <dbReference type="SAM" id="MobiDB-lite"/>
    </source>
</evidence>
<protein>
    <submittedName>
        <fullName evidence="3">Peroxidase</fullName>
    </submittedName>
</protein>
<name>A0A8H6TDV3_MYCCL</name>
<gene>
    <name evidence="3" type="ORF">HMN09_00556000</name>
</gene>
<dbReference type="EMBL" id="JACAZE010000006">
    <property type="protein sequence ID" value="KAF7313975.1"/>
    <property type="molecule type" value="Genomic_DNA"/>
</dbReference>
<feature type="compositionally biased region" description="Polar residues" evidence="1">
    <location>
        <begin position="463"/>
        <end position="485"/>
    </location>
</feature>
<evidence type="ECO:0000313" key="4">
    <source>
        <dbReference type="Proteomes" id="UP000613580"/>
    </source>
</evidence>
<dbReference type="Proteomes" id="UP000613580">
    <property type="component" value="Unassembled WGS sequence"/>
</dbReference>
<proteinExistence type="predicted"/>
<feature type="region of interest" description="Disordered" evidence="1">
    <location>
        <begin position="351"/>
        <end position="383"/>
    </location>
</feature>
<dbReference type="GO" id="GO:0004601">
    <property type="term" value="F:peroxidase activity"/>
    <property type="evidence" value="ECO:0007669"/>
    <property type="project" value="UniProtKB-KW"/>
</dbReference>
<dbReference type="CDD" id="cd12087">
    <property type="entry name" value="TM_EGFR-like"/>
    <property type="match status" value="1"/>
</dbReference>
<comment type="caution">
    <text evidence="3">The sequence shown here is derived from an EMBL/GenBank/DDBJ whole genome shotgun (WGS) entry which is preliminary data.</text>
</comment>
<keyword evidence="2" id="KW-0472">Membrane</keyword>
<feature type="region of interest" description="Disordered" evidence="1">
    <location>
        <begin position="430"/>
        <end position="485"/>
    </location>
</feature>
<reference evidence="3" key="1">
    <citation type="submission" date="2020-05" db="EMBL/GenBank/DDBJ databases">
        <title>Mycena genomes resolve the evolution of fungal bioluminescence.</title>
        <authorList>
            <person name="Tsai I.J."/>
        </authorList>
    </citation>
    <scope>NUCLEOTIDE SEQUENCE</scope>
    <source>
        <strain evidence="3">110903Hualien_Pintung</strain>
    </source>
</reference>
<dbReference type="Gene3D" id="2.60.120.260">
    <property type="entry name" value="Galactose-binding domain-like"/>
    <property type="match status" value="1"/>
</dbReference>
<accession>A0A8H6TDV3</accession>